<evidence type="ECO:0000256" key="7">
    <source>
        <dbReference type="RuleBase" id="RU365068"/>
    </source>
</evidence>
<feature type="domain" description="Helicase ATP-binding" evidence="9">
    <location>
        <begin position="34"/>
        <end position="212"/>
    </location>
</feature>
<dbReference type="Pfam" id="PF00270">
    <property type="entry name" value="DEAD"/>
    <property type="match status" value="1"/>
</dbReference>
<feature type="region of interest" description="Disordered" evidence="8">
    <location>
        <begin position="516"/>
        <end position="561"/>
    </location>
</feature>
<proteinExistence type="inferred from homology"/>
<reference evidence="11 12" key="1">
    <citation type="journal article" date="2018" name="Plant J.">
        <title>Genome sequences of Chlorella sorokiniana UTEX 1602 and Micractinium conductrix SAG 241.80: implications to maltose excretion by a green alga.</title>
        <authorList>
            <person name="Arriola M.B."/>
            <person name="Velmurugan N."/>
            <person name="Zhang Y."/>
            <person name="Plunkett M.H."/>
            <person name="Hondzo H."/>
            <person name="Barney B.M."/>
        </authorList>
    </citation>
    <scope>NUCLEOTIDE SEQUENCE [LARGE SCALE GENOMIC DNA]</scope>
    <source>
        <strain evidence="11 12">SAG 241.80</strain>
    </source>
</reference>
<comment type="similarity">
    <text evidence="6">Belongs to the DEAD box helicase family.</text>
</comment>
<feature type="domain" description="Helicase C-terminal" evidence="10">
    <location>
        <begin position="259"/>
        <end position="428"/>
    </location>
</feature>
<evidence type="ECO:0000256" key="6">
    <source>
        <dbReference type="RuleBase" id="RU000492"/>
    </source>
</evidence>
<keyword evidence="4 6" id="KW-0067">ATP-binding</keyword>
<dbReference type="EMBL" id="LHPF02000004">
    <property type="protein sequence ID" value="PSC74558.1"/>
    <property type="molecule type" value="Genomic_DNA"/>
</dbReference>
<dbReference type="CDD" id="cd18787">
    <property type="entry name" value="SF2_C_DEAD"/>
    <property type="match status" value="1"/>
</dbReference>
<dbReference type="SUPFAM" id="SSF52540">
    <property type="entry name" value="P-loop containing nucleoside triphosphate hydrolases"/>
    <property type="match status" value="1"/>
</dbReference>
<dbReference type="Proteomes" id="UP000239649">
    <property type="component" value="Unassembled WGS sequence"/>
</dbReference>
<evidence type="ECO:0000256" key="4">
    <source>
        <dbReference type="ARBA" id="ARBA00022840"/>
    </source>
</evidence>
<dbReference type="Pfam" id="PF13959">
    <property type="entry name" value="CTE_SPB4"/>
    <property type="match status" value="1"/>
</dbReference>
<keyword evidence="5 7" id="KW-0694">RNA-binding</keyword>
<feature type="region of interest" description="Disordered" evidence="8">
    <location>
        <begin position="488"/>
        <end position="507"/>
    </location>
</feature>
<dbReference type="SMART" id="SM00487">
    <property type="entry name" value="DEXDc"/>
    <property type="match status" value="1"/>
</dbReference>
<dbReference type="GO" id="GO:0003723">
    <property type="term" value="F:RNA binding"/>
    <property type="evidence" value="ECO:0007669"/>
    <property type="project" value="UniProtKB-UniRule"/>
</dbReference>
<evidence type="ECO:0000256" key="2">
    <source>
        <dbReference type="ARBA" id="ARBA00022801"/>
    </source>
</evidence>
<dbReference type="Gene3D" id="3.40.50.300">
    <property type="entry name" value="P-loop containing nucleotide triphosphate hydrolases"/>
    <property type="match status" value="2"/>
</dbReference>
<dbReference type="InterPro" id="IPR025313">
    <property type="entry name" value="SPB4-like_CTE"/>
</dbReference>
<dbReference type="InterPro" id="IPR014001">
    <property type="entry name" value="Helicase_ATP-bd"/>
</dbReference>
<dbReference type="CDD" id="cd17960">
    <property type="entry name" value="DEADc_DDX55"/>
    <property type="match status" value="1"/>
</dbReference>
<dbReference type="Pfam" id="PF00271">
    <property type="entry name" value="Helicase_C"/>
    <property type="match status" value="1"/>
</dbReference>
<comment type="function">
    <text evidence="7">RNA helicase.</text>
</comment>
<dbReference type="EC" id="3.6.4.13" evidence="7"/>
<evidence type="ECO:0000313" key="12">
    <source>
        <dbReference type="Proteomes" id="UP000239649"/>
    </source>
</evidence>
<comment type="domain">
    <text evidence="7">The Q motif is unique to and characteristic of the DEAD box family of RNA helicases and controls ATP binding and hydrolysis.</text>
</comment>
<dbReference type="AlphaFoldDB" id="A0A2P6VKF7"/>
<keyword evidence="12" id="KW-1185">Reference proteome</keyword>
<accession>A0A2P6VKF7</accession>
<dbReference type="PROSITE" id="PS51192">
    <property type="entry name" value="HELICASE_ATP_BIND_1"/>
    <property type="match status" value="1"/>
</dbReference>
<evidence type="ECO:0000259" key="10">
    <source>
        <dbReference type="PROSITE" id="PS51194"/>
    </source>
</evidence>
<dbReference type="STRING" id="554055.A0A2P6VKF7"/>
<dbReference type="SMART" id="SM00490">
    <property type="entry name" value="HELICc"/>
    <property type="match status" value="1"/>
</dbReference>
<dbReference type="GO" id="GO:0016887">
    <property type="term" value="F:ATP hydrolysis activity"/>
    <property type="evidence" value="ECO:0007669"/>
    <property type="project" value="RHEA"/>
</dbReference>
<dbReference type="OrthoDB" id="7396459at2759"/>
<gene>
    <name evidence="11" type="ORF">C2E20_2132</name>
</gene>
<dbReference type="InterPro" id="IPR011545">
    <property type="entry name" value="DEAD/DEAH_box_helicase_dom"/>
</dbReference>
<dbReference type="PANTHER" id="PTHR24031">
    <property type="entry name" value="RNA HELICASE"/>
    <property type="match status" value="1"/>
</dbReference>
<evidence type="ECO:0000256" key="8">
    <source>
        <dbReference type="SAM" id="MobiDB-lite"/>
    </source>
</evidence>
<dbReference type="InterPro" id="IPR001650">
    <property type="entry name" value="Helicase_C-like"/>
</dbReference>
<dbReference type="GO" id="GO:0005524">
    <property type="term" value="F:ATP binding"/>
    <property type="evidence" value="ECO:0007669"/>
    <property type="project" value="UniProtKB-UniRule"/>
</dbReference>
<keyword evidence="2 6" id="KW-0378">Hydrolase</keyword>
<keyword evidence="3 6" id="KW-0347">Helicase</keyword>
<dbReference type="InterPro" id="IPR027417">
    <property type="entry name" value="P-loop_NTPase"/>
</dbReference>
<comment type="catalytic activity">
    <reaction evidence="7">
        <text>ATP + H2O = ADP + phosphate + H(+)</text>
        <dbReference type="Rhea" id="RHEA:13065"/>
        <dbReference type="ChEBI" id="CHEBI:15377"/>
        <dbReference type="ChEBI" id="CHEBI:15378"/>
        <dbReference type="ChEBI" id="CHEBI:30616"/>
        <dbReference type="ChEBI" id="CHEBI:43474"/>
        <dbReference type="ChEBI" id="CHEBI:456216"/>
        <dbReference type="EC" id="3.6.4.13"/>
    </reaction>
</comment>
<evidence type="ECO:0000256" key="5">
    <source>
        <dbReference type="ARBA" id="ARBA00022884"/>
    </source>
</evidence>
<evidence type="ECO:0000259" key="9">
    <source>
        <dbReference type="PROSITE" id="PS51192"/>
    </source>
</evidence>
<dbReference type="InterPro" id="IPR000629">
    <property type="entry name" value="RNA-helicase_DEAD-box_CS"/>
</dbReference>
<dbReference type="PROSITE" id="PS51194">
    <property type="entry name" value="HELICASE_CTER"/>
    <property type="match status" value="1"/>
</dbReference>
<keyword evidence="1 6" id="KW-0547">Nucleotide-binding</keyword>
<protein>
    <recommendedName>
        <fullName evidence="7">ATP-dependent RNA helicase</fullName>
        <ecNumber evidence="7">3.6.4.13</ecNumber>
    </recommendedName>
</protein>
<organism evidence="11 12">
    <name type="scientific">Micractinium conductrix</name>
    <dbReference type="NCBI Taxonomy" id="554055"/>
    <lineage>
        <taxon>Eukaryota</taxon>
        <taxon>Viridiplantae</taxon>
        <taxon>Chlorophyta</taxon>
        <taxon>core chlorophytes</taxon>
        <taxon>Trebouxiophyceae</taxon>
        <taxon>Chlorellales</taxon>
        <taxon>Chlorellaceae</taxon>
        <taxon>Chlorella clade</taxon>
        <taxon>Micractinium</taxon>
    </lineage>
</organism>
<comment type="caution">
    <text evidence="11">The sequence shown here is derived from an EMBL/GenBank/DDBJ whole genome shotgun (WGS) entry which is preliminary data.</text>
</comment>
<dbReference type="SMART" id="SM01178">
    <property type="entry name" value="DUF4217"/>
    <property type="match status" value="1"/>
</dbReference>
<dbReference type="PROSITE" id="PS00039">
    <property type="entry name" value="DEAD_ATP_HELICASE"/>
    <property type="match status" value="1"/>
</dbReference>
<evidence type="ECO:0000256" key="3">
    <source>
        <dbReference type="ARBA" id="ARBA00022806"/>
    </source>
</evidence>
<feature type="region of interest" description="Disordered" evidence="8">
    <location>
        <begin position="221"/>
        <end position="241"/>
    </location>
</feature>
<evidence type="ECO:0000256" key="1">
    <source>
        <dbReference type="ARBA" id="ARBA00022741"/>
    </source>
</evidence>
<sequence>MRFVDLVPALSPEALAVLGASGFVQPTPVQEATIPLFCGNKDVAVDACTGSGKTLAFVLPVVDRLRRLEAPLRINQVGAVIVSPTRELARQIFEVAQPFIATVAWLRALLLVGGSDPAVDVGSFKENGGHVLIGTPGRLDDIMQRCSTMDLRTVEVLVLDEADRLLDMGFKVQLDAIMQRLPRQRRTGLFSATQTEAVEALARAGLRNPVRVNVAVTQVQPPGVKSKKQSQGAEAASDATQRTPSTLHIQYILCEATQKLPQLVAFLQAKGAVTSLHSDSQGHQDKKVIVYFLTCACVDFVAAVLPRLSQCKGMTINALHGRMKQAARAATLAAFTEVPAGVLLCTDVAARGLDIPDVQWIVQFDPPQDPSAFVHRVGRTARMGRSGNAVVYLLPHEASYVDFLRVRKIPLQQAPLSQQLPDLQSALQRQSETDRLVMEAGTKAFVSYVRAYKEHHCKFIFRLQDLALGRLATAFALLRLPGMPEIKKGKGLEGFTPSAIDPDSVRFKDKAREKQRQVVLKQQQQRRQEEKVQRRQQRKQAVQQPEEHLPAAKRRKQQDREDLLQLQDEYTLLRKVKKGKMSASEFDAATGLDF</sequence>
<evidence type="ECO:0000313" key="11">
    <source>
        <dbReference type="EMBL" id="PSC74558.1"/>
    </source>
</evidence>
<dbReference type="GO" id="GO:0003724">
    <property type="term" value="F:RNA helicase activity"/>
    <property type="evidence" value="ECO:0007669"/>
    <property type="project" value="UniProtKB-EC"/>
</dbReference>
<name>A0A2P6VKF7_9CHLO</name>